<accession>A0A060QI53</accession>
<gene>
    <name evidence="4" type="ORF">ASAP_0417</name>
</gene>
<dbReference type="eggNOG" id="COG5387">
    <property type="taxonomic scope" value="Bacteria"/>
</dbReference>
<dbReference type="RefSeq" id="WP_023977685.1">
    <property type="nucleotide sequence ID" value="NZ_CBLX010000003.1"/>
</dbReference>
<evidence type="ECO:0000256" key="1">
    <source>
        <dbReference type="ARBA" id="ARBA00008231"/>
    </source>
</evidence>
<evidence type="ECO:0000256" key="3">
    <source>
        <dbReference type="ARBA" id="ARBA00023186"/>
    </source>
</evidence>
<dbReference type="GO" id="GO:0043461">
    <property type="term" value="P:proton-transporting ATP synthase complex assembly"/>
    <property type="evidence" value="ECO:0007669"/>
    <property type="project" value="InterPro"/>
</dbReference>
<evidence type="ECO:0000313" key="4">
    <source>
        <dbReference type="EMBL" id="CDG38462.1"/>
    </source>
</evidence>
<dbReference type="PANTHER" id="PTHR21013">
    <property type="entry name" value="ATP SYNTHASE MITOCHONDRIAL F1 COMPLEX ASSEMBLY FACTOR 2/ATP12 PROTEIN, MITOCHONDRIAL PRECURSOR"/>
    <property type="match status" value="1"/>
</dbReference>
<dbReference type="Gene3D" id="1.10.3580.10">
    <property type="entry name" value="ATP12 ATPase"/>
    <property type="match status" value="1"/>
</dbReference>
<dbReference type="InterPro" id="IPR042272">
    <property type="entry name" value="ATP12_ATP_synth-F1-assembly_N"/>
</dbReference>
<reference evidence="4 5" key="2">
    <citation type="journal article" date="2014" name="PLoS ONE">
        <title>Evolution of mitochondria reconstructed from the energy metabolism of living bacteria.</title>
        <authorList>
            <person name="Degli Esposti M."/>
            <person name="Chouaia B."/>
            <person name="Comandatore F."/>
            <person name="Crotti E."/>
            <person name="Sassera D."/>
            <person name="Lievens P.M."/>
            <person name="Daffonchio D."/>
            <person name="Bandi C."/>
        </authorList>
    </citation>
    <scope>NUCLEOTIDE SEQUENCE [LARGE SCALE GENOMIC DNA]</scope>
    <source>
        <strain evidence="4 5">SF2.1</strain>
    </source>
</reference>
<dbReference type="InterPro" id="IPR011419">
    <property type="entry name" value="ATP12_ATP_synth-F1-assembly"/>
</dbReference>
<evidence type="ECO:0000256" key="2">
    <source>
        <dbReference type="ARBA" id="ARBA00022946"/>
    </source>
</evidence>
<proteinExistence type="inferred from homology"/>
<dbReference type="EMBL" id="CBLX010000003">
    <property type="protein sequence ID" value="CDG38462.1"/>
    <property type="molecule type" value="Genomic_DNA"/>
</dbReference>
<dbReference type="Proteomes" id="UP000027583">
    <property type="component" value="Unassembled WGS sequence"/>
</dbReference>
<evidence type="ECO:0000313" key="5">
    <source>
        <dbReference type="Proteomes" id="UP000027583"/>
    </source>
</evidence>
<organism evidence="4 5">
    <name type="scientific">Asaia bogorensis</name>
    <dbReference type="NCBI Taxonomy" id="91915"/>
    <lineage>
        <taxon>Bacteria</taxon>
        <taxon>Pseudomonadati</taxon>
        <taxon>Pseudomonadota</taxon>
        <taxon>Alphaproteobacteria</taxon>
        <taxon>Acetobacterales</taxon>
        <taxon>Acetobacteraceae</taxon>
        <taxon>Asaia</taxon>
    </lineage>
</organism>
<dbReference type="AlphaFoldDB" id="A0A060QI53"/>
<sequence>MSQTIKRFWKAVEVAAYGPDGQFAVMLDGRPFRLPGGNMLTTSSARLADAIAAEWRAIPEGEAFRTADLPMTQMAGTEIERVRPDREQIIGGLSAYGENDLLCYRAVGSLGREQDALFDPVLALFGSRHGVLPQVTRSLLPLSIAPELQKAYGAALERMDDAALTCAAICAPATGSLILAIGLVEGWVDAASARLMASVEERHQMAQWGEDDALIQEIDRNAADVEIALRYLELSYGAETNQA</sequence>
<comment type="similarity">
    <text evidence="1">Belongs to the ATP12 family.</text>
</comment>
<name>A0A060QI53_9PROT</name>
<dbReference type="Pfam" id="PF07542">
    <property type="entry name" value="ATP12"/>
    <property type="match status" value="1"/>
</dbReference>
<dbReference type="SUPFAM" id="SSF160909">
    <property type="entry name" value="ATP12-like"/>
    <property type="match status" value="1"/>
</dbReference>
<keyword evidence="2" id="KW-0809">Transit peptide</keyword>
<dbReference type="InterPro" id="IPR023335">
    <property type="entry name" value="ATP12_ortho_dom_sf"/>
</dbReference>
<keyword evidence="3" id="KW-0143">Chaperone</keyword>
<dbReference type="Gene3D" id="3.30.2180.10">
    <property type="entry name" value="ATP12-like"/>
    <property type="match status" value="1"/>
</dbReference>
<protein>
    <submittedName>
        <fullName evidence="4">Chaperone, ATP12 family protein</fullName>
    </submittedName>
</protein>
<comment type="caution">
    <text evidence="4">The sequence shown here is derived from an EMBL/GenBank/DDBJ whole genome shotgun (WGS) entry which is preliminary data.</text>
</comment>
<reference evidence="4 5" key="1">
    <citation type="journal article" date="2014" name="Genome Biol. Evol.">
        <title>Acetic acid bacteria genomes reveal functional traits for adaptation to life in insect guts.</title>
        <authorList>
            <person name="Chouaia B."/>
            <person name="Gaiarsa S."/>
            <person name="Crotti E."/>
            <person name="Comandatore F."/>
            <person name="Degli Esposti M."/>
            <person name="Ricci I."/>
            <person name="Alma A."/>
            <person name="Favia G."/>
            <person name="Bandi C."/>
            <person name="Daffonchio D."/>
        </authorList>
    </citation>
    <scope>NUCLEOTIDE SEQUENCE [LARGE SCALE GENOMIC DNA]</scope>
    <source>
        <strain evidence="4 5">SF2.1</strain>
    </source>
</reference>
<dbReference type="PANTHER" id="PTHR21013:SF10">
    <property type="entry name" value="ATP SYNTHASE MITOCHONDRIAL F1 COMPLEX ASSEMBLY FACTOR 2"/>
    <property type="match status" value="1"/>
</dbReference>